<dbReference type="InterPro" id="IPR015943">
    <property type="entry name" value="WD40/YVTN_repeat-like_dom_sf"/>
</dbReference>
<proteinExistence type="predicted"/>
<feature type="transmembrane region" description="Helical" evidence="1">
    <location>
        <begin position="12"/>
        <end position="29"/>
    </location>
</feature>
<protein>
    <submittedName>
        <fullName evidence="2">Glycosyl hydrolase</fullName>
    </submittedName>
</protein>
<keyword evidence="1" id="KW-1133">Transmembrane helix</keyword>
<dbReference type="Proteomes" id="UP000830639">
    <property type="component" value="Chromosome"/>
</dbReference>
<dbReference type="SUPFAM" id="SSF110296">
    <property type="entry name" value="Oligoxyloglucan reducing end-specific cellobiohydrolase"/>
    <property type="match status" value="1"/>
</dbReference>
<reference evidence="2 3" key="1">
    <citation type="submission" date="2022-04" db="EMBL/GenBank/DDBJ databases">
        <title>Mechanism of arsenic methylation and mitigation arsenic toxicity by Bacillus sp. LH14 from an Arsenic-Contaminated Paddy Soil.</title>
        <authorList>
            <person name="Wang D."/>
        </authorList>
    </citation>
    <scope>NUCLEOTIDE SEQUENCE [LARGE SCALE GENOMIC DNA]</scope>
    <source>
        <strain evidence="2 3">LH14</strain>
    </source>
</reference>
<feature type="transmembrane region" description="Helical" evidence="1">
    <location>
        <begin position="80"/>
        <end position="99"/>
    </location>
</feature>
<dbReference type="GO" id="GO:0016787">
    <property type="term" value="F:hydrolase activity"/>
    <property type="evidence" value="ECO:0007669"/>
    <property type="project" value="UniProtKB-KW"/>
</dbReference>
<organism evidence="2 3">
    <name type="scientific">Gottfriedia acidiceleris</name>
    <dbReference type="NCBI Taxonomy" id="371036"/>
    <lineage>
        <taxon>Bacteria</taxon>
        <taxon>Bacillati</taxon>
        <taxon>Bacillota</taxon>
        <taxon>Bacilli</taxon>
        <taxon>Bacillales</taxon>
        <taxon>Bacillaceae</taxon>
        <taxon>Gottfriedia</taxon>
    </lineage>
</organism>
<keyword evidence="1" id="KW-0812">Transmembrane</keyword>
<feature type="transmembrane region" description="Helical" evidence="1">
    <location>
        <begin position="49"/>
        <end position="68"/>
    </location>
</feature>
<dbReference type="EMBL" id="CP096034">
    <property type="protein sequence ID" value="UPM54341.1"/>
    <property type="molecule type" value="Genomic_DNA"/>
</dbReference>
<keyword evidence="2" id="KW-0378">Hydrolase</keyword>
<keyword evidence="3" id="KW-1185">Reference proteome</keyword>
<dbReference type="CDD" id="cd15482">
    <property type="entry name" value="Sialidase_non-viral"/>
    <property type="match status" value="1"/>
</dbReference>
<dbReference type="Gene3D" id="2.130.10.10">
    <property type="entry name" value="YVTN repeat-like/Quinoprotein amine dehydrogenase"/>
    <property type="match status" value="1"/>
</dbReference>
<evidence type="ECO:0000313" key="3">
    <source>
        <dbReference type="Proteomes" id="UP000830639"/>
    </source>
</evidence>
<name>A0ABY4JKH2_9BACI</name>
<sequence>MIYILRGNVKRILISLLLNPIFIIGYWIFGQKLASICKYGSLNKNLPILLLSIVILISVIVFTTLKIIKNSEYKPKLIDLRVWKSISIIIFIAITLFYGGNIYKSATNFGGKLAWYIERLKNERSVKFEHNNIYKYGVEGIFEDINKKITLPKKLYIVNNFSIKFNSDGKITSLYTFIHGKNDNGKEETYLIIYEENKSQNITIRLNGYAKPDYNEDKLVEPLIKTVNDIPIKQTVSKWNENQYGLVYYGKRSWGYNTNGIINIDKDGKEYSLEEASSEIIGYTVSLFVPGKEKVITPVRYNLIGNPSWSKPSTTQNQVNSNEKKNELKNTNEQFYLSKEVGYKLNVADKALGSTFYSLSKTTDGGKTWTVINNDPYSGTVGGASGVVFLDDKLGFLGAVNPSGNEGTLYRTDDGGISFKKVIYSPHEVKLNNGQSIKPFDTPSMPFEMDGVLSMLVGQGSDGDYNGNSSELYQSKDEGQTWKFVKEVKNRHS</sequence>
<accession>A0ABY4JKH2</accession>
<evidence type="ECO:0000256" key="1">
    <source>
        <dbReference type="SAM" id="Phobius"/>
    </source>
</evidence>
<keyword evidence="1" id="KW-0472">Membrane</keyword>
<gene>
    <name evidence="2" type="ORF">MY490_21850</name>
</gene>
<evidence type="ECO:0000313" key="2">
    <source>
        <dbReference type="EMBL" id="UPM54341.1"/>
    </source>
</evidence>